<dbReference type="RefSeq" id="WP_397676368.1">
    <property type="nucleotide sequence ID" value="NZ_JBIRGH010000031.1"/>
</dbReference>
<feature type="transmembrane region" description="Helical" evidence="2">
    <location>
        <begin position="451"/>
        <end position="472"/>
    </location>
</feature>
<organism evidence="4 5">
    <name type="scientific">Streptomyces celluloflavus</name>
    <dbReference type="NCBI Taxonomy" id="58344"/>
    <lineage>
        <taxon>Bacteria</taxon>
        <taxon>Bacillati</taxon>
        <taxon>Actinomycetota</taxon>
        <taxon>Actinomycetes</taxon>
        <taxon>Kitasatosporales</taxon>
        <taxon>Streptomycetaceae</taxon>
        <taxon>Streptomyces</taxon>
    </lineage>
</organism>
<feature type="signal peptide" evidence="3">
    <location>
        <begin position="1"/>
        <end position="30"/>
    </location>
</feature>
<feature type="chain" id="PRO_5046913726" evidence="3">
    <location>
        <begin position="31"/>
        <end position="478"/>
    </location>
</feature>
<dbReference type="PANTHER" id="PTHR10559">
    <property type="entry name" value="TRANSCOBALAMIN-1/GASTRIC INTRINSIC FACTOR"/>
    <property type="match status" value="1"/>
</dbReference>
<feature type="compositionally biased region" description="Gly residues" evidence="1">
    <location>
        <begin position="353"/>
        <end position="394"/>
    </location>
</feature>
<proteinExistence type="predicted"/>
<protein>
    <submittedName>
        <fullName evidence="4">Peptidase</fullName>
    </submittedName>
</protein>
<name>A0ABW7RMM6_9ACTN</name>
<keyword evidence="3" id="KW-0732">Signal</keyword>
<evidence type="ECO:0000313" key="4">
    <source>
        <dbReference type="EMBL" id="MFH8589335.1"/>
    </source>
</evidence>
<dbReference type="Proteomes" id="UP001610990">
    <property type="component" value="Unassembled WGS sequence"/>
</dbReference>
<reference evidence="4 5" key="1">
    <citation type="submission" date="2024-10" db="EMBL/GenBank/DDBJ databases">
        <title>The Natural Products Discovery Center: Release of the First 8490 Sequenced Strains for Exploring Actinobacteria Biosynthetic Diversity.</title>
        <authorList>
            <person name="Kalkreuter E."/>
            <person name="Kautsar S.A."/>
            <person name="Yang D."/>
            <person name="Bader C.D."/>
            <person name="Teijaro C.N."/>
            <person name="Fluegel L."/>
            <person name="Davis C.M."/>
            <person name="Simpson J.R."/>
            <person name="Lauterbach L."/>
            <person name="Steele A.D."/>
            <person name="Gui C."/>
            <person name="Meng S."/>
            <person name="Li G."/>
            <person name="Viehrig K."/>
            <person name="Ye F."/>
            <person name="Su P."/>
            <person name="Kiefer A.F."/>
            <person name="Nichols A."/>
            <person name="Cepeda A.J."/>
            <person name="Yan W."/>
            <person name="Fan B."/>
            <person name="Jiang Y."/>
            <person name="Adhikari A."/>
            <person name="Zheng C.-J."/>
            <person name="Schuster L."/>
            <person name="Cowan T.M."/>
            <person name="Smanski M.J."/>
            <person name="Chevrette M.G."/>
            <person name="De Carvalho L.P.S."/>
            <person name="Shen B."/>
        </authorList>
    </citation>
    <scope>NUCLEOTIDE SEQUENCE [LARGE SCALE GENOMIC DNA]</scope>
    <source>
        <strain evidence="4 5">NPDC018013</strain>
    </source>
</reference>
<dbReference type="InterPro" id="IPR051588">
    <property type="entry name" value="Cobalamin_Transport"/>
</dbReference>
<feature type="compositionally biased region" description="Low complexity" evidence="1">
    <location>
        <begin position="395"/>
        <end position="409"/>
    </location>
</feature>
<dbReference type="InterPro" id="IPR008930">
    <property type="entry name" value="Terpenoid_cyclase/PrenylTrfase"/>
</dbReference>
<dbReference type="Gene3D" id="1.50.10.20">
    <property type="match status" value="1"/>
</dbReference>
<dbReference type="PANTHER" id="PTHR10559:SF18">
    <property type="entry name" value="TRANSCOBALAMIN II"/>
    <property type="match status" value="1"/>
</dbReference>
<feature type="compositionally biased region" description="Gly residues" evidence="1">
    <location>
        <begin position="415"/>
        <end position="432"/>
    </location>
</feature>
<dbReference type="EMBL" id="JBIRGH010000031">
    <property type="protein sequence ID" value="MFH8589335.1"/>
    <property type="molecule type" value="Genomic_DNA"/>
</dbReference>
<sequence>MSPTARRGRPAAALAALALAAAVLSPTAAAADAPPPALTSPANSAATWAAATWAAAQLKDGSNASGDQGLTADIVLALASTGTGGRVAAKATDWLAAHTGDYVDRGTPGKVFAGGAAKLALVAAVEHRDPTDFGGHDLVATLLGRLQDSGRFTDDLPTGDMSNQFTQSLAVLALQRTGKLPSAAVDFLARSRCADGGYPLTFRADPAKCSSHTDSTGLAVQALLGAGRPADAAPGLDWLEKHQNADGDFSDNGFGTAPGNTNTTALDVQALTAGGRTATAAKGLAWLISRQVRCDGAEADRGAVGYQEPKADGSALRATAQAVPALAGKSLDRIDGRNAADGLEPIDCSPGTTTGGTGDPGTGGTDGGATDGGTPSGGATGGPATGGSTTGGTGTEPSTGPTPTTGSTPPAGPGTDSGGADSGGSGPSGGGPAQTTTTGGSGGLAATGTPALSLAGAAAALTVAGAVTVLAVRRRRTA</sequence>
<evidence type="ECO:0000256" key="1">
    <source>
        <dbReference type="SAM" id="MobiDB-lite"/>
    </source>
</evidence>
<comment type="caution">
    <text evidence="4">The sequence shown here is derived from an EMBL/GenBank/DDBJ whole genome shotgun (WGS) entry which is preliminary data.</text>
</comment>
<keyword evidence="5" id="KW-1185">Reference proteome</keyword>
<keyword evidence="2" id="KW-0812">Transmembrane</keyword>
<evidence type="ECO:0000256" key="3">
    <source>
        <dbReference type="SAM" id="SignalP"/>
    </source>
</evidence>
<dbReference type="SUPFAM" id="SSF48239">
    <property type="entry name" value="Terpenoid cyclases/Protein prenyltransferases"/>
    <property type="match status" value="1"/>
</dbReference>
<gene>
    <name evidence="4" type="ORF">ACH4GP_34015</name>
</gene>
<keyword evidence="2" id="KW-0472">Membrane</keyword>
<evidence type="ECO:0000313" key="5">
    <source>
        <dbReference type="Proteomes" id="UP001610990"/>
    </source>
</evidence>
<feature type="region of interest" description="Disordered" evidence="1">
    <location>
        <begin position="336"/>
        <end position="448"/>
    </location>
</feature>
<keyword evidence="2" id="KW-1133">Transmembrane helix</keyword>
<accession>A0ABW7RMM6</accession>
<evidence type="ECO:0000256" key="2">
    <source>
        <dbReference type="SAM" id="Phobius"/>
    </source>
</evidence>